<dbReference type="OrthoDB" id="2988195at2"/>
<organism evidence="2 3">
    <name type="scientific">Alteribacillus bidgolensis</name>
    <dbReference type="NCBI Taxonomy" id="930129"/>
    <lineage>
        <taxon>Bacteria</taxon>
        <taxon>Bacillati</taxon>
        <taxon>Bacillota</taxon>
        <taxon>Bacilli</taxon>
        <taxon>Bacillales</taxon>
        <taxon>Bacillaceae</taxon>
        <taxon>Alteribacillus</taxon>
    </lineage>
</organism>
<dbReference type="Pfam" id="PF09577">
    <property type="entry name" value="Spore_YpjB"/>
    <property type="match status" value="1"/>
</dbReference>
<keyword evidence="1" id="KW-0812">Transmembrane</keyword>
<dbReference type="InterPro" id="IPR014231">
    <property type="entry name" value="Spore_YpjB"/>
</dbReference>
<keyword evidence="3" id="KW-1185">Reference proteome</keyword>
<dbReference type="Proteomes" id="UP000199017">
    <property type="component" value="Unassembled WGS sequence"/>
</dbReference>
<gene>
    <name evidence="2" type="ORF">SAMN05216352_101221</name>
</gene>
<dbReference type="EMBL" id="FNDU01000001">
    <property type="protein sequence ID" value="SDH41449.1"/>
    <property type="molecule type" value="Genomic_DNA"/>
</dbReference>
<evidence type="ECO:0000256" key="1">
    <source>
        <dbReference type="SAM" id="Phobius"/>
    </source>
</evidence>
<proteinExistence type="predicted"/>
<dbReference type="STRING" id="930129.SAMN05216352_101221"/>
<keyword evidence="1" id="KW-0472">Membrane</keyword>
<feature type="transmembrane region" description="Helical" evidence="1">
    <location>
        <begin position="12"/>
        <end position="32"/>
    </location>
</feature>
<feature type="transmembrane region" description="Helical" evidence="1">
    <location>
        <begin position="240"/>
        <end position="260"/>
    </location>
</feature>
<name>A0A1G8C835_9BACI</name>
<evidence type="ECO:0000313" key="2">
    <source>
        <dbReference type="EMBL" id="SDH41449.1"/>
    </source>
</evidence>
<accession>A0A1G8C835</accession>
<reference evidence="2 3" key="1">
    <citation type="submission" date="2016-10" db="EMBL/GenBank/DDBJ databases">
        <authorList>
            <person name="de Groot N.N."/>
        </authorList>
    </citation>
    <scope>NUCLEOTIDE SEQUENCE [LARGE SCALE GENOMIC DNA]</scope>
    <source>
        <strain evidence="3">P4B,CCM 7963,CECT 7998,DSM 25260,IBRC-M 10614,KCTC 13821</strain>
    </source>
</reference>
<dbReference type="AlphaFoldDB" id="A0A1G8C835"/>
<evidence type="ECO:0000313" key="3">
    <source>
        <dbReference type="Proteomes" id="UP000199017"/>
    </source>
</evidence>
<sequence>MRSDSVYALDNTLLKYGLAVILGILLFFSTIGQTMGEEHTDMDLKVIDEKASLMYDLVKDGKYEEAKQLHEWMTVHFPSVSFDDYAMNTNQMSELFRAFDRAGESVTKADLSEQQRIQYIFAFRLAVDAVISKENPLWEKSAERLLVNLDEIEKRVKNDDPEAARQSFQDWLLQFEIIRPAIYAGVEEKRYLPFISYVRYLDHHSDWMESTDAEEVIKLKSSLHDLLSEQDEQSSADPSLWLVMMSIGSAIFVSLTYVGWRKYKGEKQRQHLRD</sequence>
<keyword evidence="1" id="KW-1133">Transmembrane helix</keyword>
<dbReference type="RefSeq" id="WP_091579698.1">
    <property type="nucleotide sequence ID" value="NZ_FNDU01000001.1"/>
</dbReference>
<protein>
    <submittedName>
        <fullName evidence="2">Sporulation protein YpjB</fullName>
    </submittedName>
</protein>